<dbReference type="InterPro" id="IPR027417">
    <property type="entry name" value="P-loop_NTPase"/>
</dbReference>
<keyword evidence="1" id="KW-1133">Transmembrane helix</keyword>
<evidence type="ECO:0000256" key="1">
    <source>
        <dbReference type="SAM" id="Phobius"/>
    </source>
</evidence>
<feature type="non-terminal residue" evidence="2">
    <location>
        <position position="237"/>
    </location>
</feature>
<gene>
    <name evidence="2" type="ORF">Pmani_035721</name>
</gene>
<accession>A0AAE1NJY8</accession>
<evidence type="ECO:0000313" key="2">
    <source>
        <dbReference type="EMBL" id="KAK4291459.1"/>
    </source>
</evidence>
<organism evidence="2 3">
    <name type="scientific">Petrolisthes manimaculis</name>
    <dbReference type="NCBI Taxonomy" id="1843537"/>
    <lineage>
        <taxon>Eukaryota</taxon>
        <taxon>Metazoa</taxon>
        <taxon>Ecdysozoa</taxon>
        <taxon>Arthropoda</taxon>
        <taxon>Crustacea</taxon>
        <taxon>Multicrustacea</taxon>
        <taxon>Malacostraca</taxon>
        <taxon>Eumalacostraca</taxon>
        <taxon>Eucarida</taxon>
        <taxon>Decapoda</taxon>
        <taxon>Pleocyemata</taxon>
        <taxon>Anomura</taxon>
        <taxon>Galatheoidea</taxon>
        <taxon>Porcellanidae</taxon>
        <taxon>Petrolisthes</taxon>
    </lineage>
</organism>
<name>A0AAE1NJY8_9EUCA</name>
<proteinExistence type="predicted"/>
<reference evidence="2" key="1">
    <citation type="submission" date="2023-11" db="EMBL/GenBank/DDBJ databases">
        <title>Genome assemblies of two species of porcelain crab, Petrolisthes cinctipes and Petrolisthes manimaculis (Anomura: Porcellanidae).</title>
        <authorList>
            <person name="Angst P."/>
        </authorList>
    </citation>
    <scope>NUCLEOTIDE SEQUENCE</scope>
    <source>
        <strain evidence="2">PB745_02</strain>
        <tissue evidence="2">Gill</tissue>
    </source>
</reference>
<protein>
    <recommendedName>
        <fullName evidence="4">Atlastin</fullName>
    </recommendedName>
</protein>
<evidence type="ECO:0008006" key="4">
    <source>
        <dbReference type="Google" id="ProtNLM"/>
    </source>
</evidence>
<dbReference type="Proteomes" id="UP001292094">
    <property type="component" value="Unassembled WGS sequence"/>
</dbReference>
<keyword evidence="1" id="KW-0472">Membrane</keyword>
<comment type="caution">
    <text evidence="2">The sequence shown here is derived from an EMBL/GenBank/DDBJ whole genome shotgun (WGS) entry which is preliminary data.</text>
</comment>
<dbReference type="Gene3D" id="1.20.58.420">
    <property type="entry name" value="AHSP"/>
    <property type="match status" value="1"/>
</dbReference>
<keyword evidence="1" id="KW-0812">Transmembrane</keyword>
<dbReference type="Gene3D" id="3.40.50.300">
    <property type="entry name" value="P-loop containing nucleotide triphosphate hydrolases"/>
    <property type="match status" value="1"/>
</dbReference>
<evidence type="ECO:0000313" key="3">
    <source>
        <dbReference type="Proteomes" id="UP001292094"/>
    </source>
</evidence>
<keyword evidence="3" id="KW-1185">Reference proteome</keyword>
<feature type="transmembrane region" description="Helical" evidence="1">
    <location>
        <begin position="131"/>
        <end position="149"/>
    </location>
</feature>
<sequence length="237" mass="28010">LKEEFVNHLKILVPRLLAPENLIVKEIGGEAIKARDLIHFFTLYMKVFKNNNLPEQPHLLSLQHWYTWKLNTTKPRTMPQVYLEKNIYGRKNQAVAEKYQTLLHEQIEKLYLQYSQNNEAKEITHMARTPGTLFVVFFFFYMISGVFGLFGMKLIAYLCDLIMAAFLLMFAVWVYVRYSGNYRDVETYIDELATCLWENVLHPIYQICLVRHLKEAAKETAQQAITRTVTNKKHKKR</sequence>
<feature type="transmembrane region" description="Helical" evidence="1">
    <location>
        <begin position="155"/>
        <end position="176"/>
    </location>
</feature>
<dbReference type="AlphaFoldDB" id="A0AAE1NJY8"/>
<dbReference type="EMBL" id="JAWZYT010005143">
    <property type="protein sequence ID" value="KAK4291459.1"/>
    <property type="molecule type" value="Genomic_DNA"/>
</dbReference>